<evidence type="ECO:0000256" key="4">
    <source>
        <dbReference type="SAM" id="MobiDB-lite"/>
    </source>
</evidence>
<feature type="compositionally biased region" description="Polar residues" evidence="4">
    <location>
        <begin position="1870"/>
        <end position="1879"/>
    </location>
</feature>
<protein>
    <recommendedName>
        <fullName evidence="5">C2 NT-type domain-containing protein</fullName>
    </recommendedName>
</protein>
<dbReference type="Pfam" id="PF10358">
    <property type="entry name" value="NT-C2"/>
    <property type="match status" value="1"/>
</dbReference>
<dbReference type="Gene3D" id="1.25.40.10">
    <property type="entry name" value="Tetratricopeptide repeat domain"/>
    <property type="match status" value="4"/>
</dbReference>
<keyword evidence="1" id="KW-0677">Repeat</keyword>
<dbReference type="InterPro" id="IPR002885">
    <property type="entry name" value="PPR_rpt"/>
</dbReference>
<evidence type="ECO:0000313" key="7">
    <source>
        <dbReference type="Proteomes" id="UP001408789"/>
    </source>
</evidence>
<feature type="coiled-coil region" evidence="3">
    <location>
        <begin position="1066"/>
        <end position="1321"/>
    </location>
</feature>
<feature type="region of interest" description="Disordered" evidence="4">
    <location>
        <begin position="1869"/>
        <end position="1888"/>
    </location>
</feature>
<dbReference type="PANTHER" id="PTHR47270">
    <property type="entry name" value="PROTEIN MLP1-LIKE"/>
    <property type="match status" value="1"/>
</dbReference>
<organism evidence="6 7">
    <name type="scientific">Deinandra increscens subsp. villosa</name>
    <dbReference type="NCBI Taxonomy" id="3103831"/>
    <lineage>
        <taxon>Eukaryota</taxon>
        <taxon>Viridiplantae</taxon>
        <taxon>Streptophyta</taxon>
        <taxon>Embryophyta</taxon>
        <taxon>Tracheophyta</taxon>
        <taxon>Spermatophyta</taxon>
        <taxon>Magnoliopsida</taxon>
        <taxon>eudicotyledons</taxon>
        <taxon>Gunneridae</taxon>
        <taxon>Pentapetalae</taxon>
        <taxon>asterids</taxon>
        <taxon>campanulids</taxon>
        <taxon>Asterales</taxon>
        <taxon>Asteraceae</taxon>
        <taxon>Asteroideae</taxon>
        <taxon>Heliantheae alliance</taxon>
        <taxon>Madieae</taxon>
        <taxon>Madiinae</taxon>
        <taxon>Deinandra</taxon>
    </lineage>
</organism>
<dbReference type="EMBL" id="JBCNJP010000003">
    <property type="protein sequence ID" value="KAK9079375.1"/>
    <property type="molecule type" value="Genomic_DNA"/>
</dbReference>
<gene>
    <name evidence="6" type="ORF">SSX86_001046</name>
</gene>
<feature type="coiled-coil region" evidence="3">
    <location>
        <begin position="1350"/>
        <end position="1520"/>
    </location>
</feature>
<evidence type="ECO:0000256" key="3">
    <source>
        <dbReference type="SAM" id="Coils"/>
    </source>
</evidence>
<feature type="region of interest" description="Disordered" evidence="4">
    <location>
        <begin position="828"/>
        <end position="872"/>
    </location>
</feature>
<evidence type="ECO:0000256" key="1">
    <source>
        <dbReference type="ARBA" id="ARBA00022737"/>
    </source>
</evidence>
<dbReference type="FunFam" id="1.25.40.10:FF:000090">
    <property type="entry name" value="Pentatricopeptide repeat-containing protein, chloroplastic"/>
    <property type="match status" value="1"/>
</dbReference>
<dbReference type="NCBIfam" id="TIGR00756">
    <property type="entry name" value="PPR"/>
    <property type="match status" value="5"/>
</dbReference>
<dbReference type="SUPFAM" id="SSF48452">
    <property type="entry name" value="TPR-like"/>
    <property type="match status" value="1"/>
</dbReference>
<evidence type="ECO:0000259" key="5">
    <source>
        <dbReference type="PROSITE" id="PS51840"/>
    </source>
</evidence>
<dbReference type="Pfam" id="PF13041">
    <property type="entry name" value="PPR_2"/>
    <property type="match status" value="3"/>
</dbReference>
<reference evidence="6 7" key="1">
    <citation type="submission" date="2024-04" db="EMBL/GenBank/DDBJ databases">
        <title>The reference genome of an endangered Asteraceae, Deinandra increscens subsp. villosa, native to the Central Coast of California.</title>
        <authorList>
            <person name="Guilliams M."/>
            <person name="Hasenstab-Lehman K."/>
            <person name="Meyer R."/>
            <person name="Mcevoy S."/>
        </authorList>
    </citation>
    <scope>NUCLEOTIDE SEQUENCE [LARGE SCALE GENOMIC DNA]</scope>
    <source>
        <tissue evidence="6">Leaf</tissue>
    </source>
</reference>
<feature type="domain" description="C2 NT-type" evidence="5">
    <location>
        <begin position="684"/>
        <end position="820"/>
    </location>
</feature>
<feature type="repeat" description="PPR" evidence="2">
    <location>
        <begin position="338"/>
        <end position="372"/>
    </location>
</feature>
<dbReference type="Pfam" id="PF01535">
    <property type="entry name" value="PPR"/>
    <property type="match status" value="3"/>
</dbReference>
<dbReference type="FunFam" id="1.25.40.10:FF:000682">
    <property type="entry name" value="Pentatricopeptide repeat-containing protein At3g16610"/>
    <property type="match status" value="1"/>
</dbReference>
<dbReference type="Proteomes" id="UP001408789">
    <property type="component" value="Unassembled WGS sequence"/>
</dbReference>
<evidence type="ECO:0000256" key="2">
    <source>
        <dbReference type="PROSITE-ProRule" id="PRU00708"/>
    </source>
</evidence>
<evidence type="ECO:0000313" key="6">
    <source>
        <dbReference type="EMBL" id="KAK9079375.1"/>
    </source>
</evidence>
<name>A0AAP0DQK2_9ASTR</name>
<feature type="region of interest" description="Disordered" evidence="4">
    <location>
        <begin position="926"/>
        <end position="968"/>
    </location>
</feature>
<dbReference type="InterPro" id="IPR046848">
    <property type="entry name" value="E_motif"/>
</dbReference>
<keyword evidence="7" id="KW-1185">Reference proteome</keyword>
<dbReference type="PROSITE" id="PS51840">
    <property type="entry name" value="C2_NT"/>
    <property type="match status" value="1"/>
</dbReference>
<feature type="compositionally biased region" description="Low complexity" evidence="4">
    <location>
        <begin position="850"/>
        <end position="866"/>
    </location>
</feature>
<comment type="caution">
    <text evidence="6">The sequence shown here is derived from an EMBL/GenBank/DDBJ whole genome shotgun (WGS) entry which is preliminary data.</text>
</comment>
<feature type="repeat" description="PPR" evidence="2">
    <location>
        <begin position="145"/>
        <end position="179"/>
    </location>
</feature>
<dbReference type="Pfam" id="PF20431">
    <property type="entry name" value="E_motif"/>
    <property type="match status" value="1"/>
</dbReference>
<feature type="repeat" description="PPR" evidence="2">
    <location>
        <begin position="408"/>
        <end position="438"/>
    </location>
</feature>
<dbReference type="GO" id="GO:0008270">
    <property type="term" value="F:zinc ion binding"/>
    <property type="evidence" value="ECO:0007669"/>
    <property type="project" value="InterPro"/>
</dbReference>
<dbReference type="PANTHER" id="PTHR47270:SF3">
    <property type="entry name" value="HYPOTETICAL PROTEIN"/>
    <property type="match status" value="1"/>
</dbReference>
<dbReference type="InterPro" id="IPR019448">
    <property type="entry name" value="NT-C2"/>
</dbReference>
<proteinExistence type="predicted"/>
<feature type="repeat" description="PPR" evidence="2">
    <location>
        <begin position="439"/>
        <end position="473"/>
    </location>
</feature>
<keyword evidence="3" id="KW-0175">Coiled coil</keyword>
<sequence>MAGSNISFYLRILENSVKSRSLSNAKTIHQHFLKHNITHSSIILDKLTRVYLSFHRLQLAHQVFDKIPDPERKNNVLLWNQLIRAYAWEGPFDHAIELYFEMLQSGVTPNKYTYPFALKACSGIRDAELGKKIHERVKSEFLDDDVYVCTALVDFYAKCGLLGDARQVFDKMSSRDVVAWNAMIAGSSLHGMYSETIGLVKEMQEVGLRLNSSTVVAILPAIGEACKLMVGKAVHGFCLRRGYVDDVVVGTGLLDMYAKCECLDYTRRVFDLINVKNEVTWSAMIAACVACDSTMEALELFDHVKTGAKLSNTLVSFYSKCGIIEDAVTFFNEMESKDTVSFNTIISGCVQNGDAGVAFNMFHNLRSFGIDPDIETMIGFFPACSHLAALQHGACGHSYSIIQGFTESTKVCNAIIDMYSKCGKIDMARLVFDQMDKRDLVSWNSMILGYGIHGLGLEAVSLFDHMQTVGFRPDDVTFICLLSACSHSKLVAEGQHWFAAMIDKFQIAPRKEHYLCMVDLLGRAGLLNEAYRFIHCMPFNPDVRIWSALLGACRIHKNVELGEEISRNIQILGHESTGNFVLLSNIYSTAKRWDDAARTRVLQREQGFRKNPGCSWVEINGSVHAFVGGDRSHPQWLLIHRRLDELLVAMKILGYDGDYSFVLQDVEEEEKEHILLYHSEKLAVALGDLSLIPGIAVSSLQVVREVPKVWDKLLVSIISVETGKTIARSNKAFVRNGNCQWTESLSESIWISHYDSSKELEEHLFKFVVSMGSARSGILGEATVNITRYYTSSRSSALVSLPLKKCNYGTILQVKIQCLTPRTKLRVEGSKYPESNPGAVDEDYDDADSRSYGSAASLLSAKSPSSQDPAPPSLLERIKILETSYEPSGSNQNNDSAEYSLEKERFYQKSHVNGIKHNLNANSRSIYPNEEDISGSKSNNSSFKSRITHDEHEQEYEETPPPAPHSMMNLGSSKNLLEAAEDTIEELRDEAKMWERNSQKLTLDLEILKEKFAEQLKILAGNRMELSAVMAERDGMKREVDHIKMLLEESVVKQKESVESKSTYNSESQSQLMKELENELEAHKKSNLDLAQQLKRNQESNIELVCILQELEETTESQRAEIEELLAVKSTLTELEKSFNSNLVETRSLQLKLQQMEESEKTLQANMLILEQALENKISDLENERVLNSQSRSDLEKEYKETLSAKEEDIDNLESKLSERKEVEEQQMREIQRLKMKVSEVENECSELTNENLDLVCEIKESKKVIQERNTTIEEERKVLEDYSLRIRELESLKLEQEAQIADLENEKEELQENMEIALNESNITSKCLDDLRNDLMVLSNSVDSQVSANKLLEQKAIELENVKGEMELRLFEMEEENIRLLDRVSELENQLKHMKDQHESAQLELEKSESERLDLQKEVKNLQNVEKLLLKAQEEYEYVKSEKQKLEVSAENLIDECNTLQKSYEDMTKEKADLHDQVSRLEIELTRAKENLVMSSERVAELEEKYSSMLEEYMFKEKSLSSHLDEVNQENWKLKEKITLEESLLNQMYLEKTAEIENFQNEVENLKEEISQLYEQKSKLTSERSNLESFLKEVESRAESIENELRTVREESELKIQDLTTELAAIKQNHKDLMTDHEKKSKLLTGYRMREERKRTMENDLELKLTISEYERQQLIEEAANIKDKFYKTLDLENELLDYKQKLDKLTNEKSNLEASLRSVSSSFEELKTEKVSFAETISEYEDCKNQKNALQEKLMRVEGDLTAKNASRSQDADMKNEISRIKSANLQYQLKIQQLEGEKNECLKKLNALEEDLKLLSTKSKTGVHETRSQEDTDYAAKIEMLEAELDDALDSNNKYRLQLQRWKNEGRNSLSSPNAKSKTEGEVVTKDRFERTKSSLETELKDLRDRYLEMSLKYAEVEAEREDLVMQLKTNTSTRKRFQFLDNP</sequence>
<feature type="repeat" description="PPR" evidence="2">
    <location>
        <begin position="75"/>
        <end position="109"/>
    </location>
</feature>
<feature type="coiled-coil region" evidence="3">
    <location>
        <begin position="970"/>
        <end position="1011"/>
    </location>
</feature>
<dbReference type="PROSITE" id="PS51375">
    <property type="entry name" value="PPR"/>
    <property type="match status" value="5"/>
</dbReference>
<feature type="compositionally biased region" description="Low complexity" evidence="4">
    <location>
        <begin position="935"/>
        <end position="945"/>
    </location>
</feature>
<dbReference type="InterPro" id="IPR011990">
    <property type="entry name" value="TPR-like_helical_dom_sf"/>
</dbReference>
<feature type="coiled-coil region" evidence="3">
    <location>
        <begin position="1550"/>
        <end position="1637"/>
    </location>
</feature>
<accession>A0AAP0DQK2</accession>